<dbReference type="GO" id="GO:0000785">
    <property type="term" value="C:chromatin"/>
    <property type="evidence" value="ECO:0007669"/>
    <property type="project" value="TreeGrafter"/>
</dbReference>
<evidence type="ECO:0000313" key="7">
    <source>
        <dbReference type="EMBL" id="GAT91848.1"/>
    </source>
</evidence>
<feature type="domain" description="SP-RING-type" evidence="6">
    <location>
        <begin position="525"/>
        <end position="610"/>
    </location>
</feature>
<protein>
    <submittedName>
        <fullName evidence="7">Sp-ring zinc finger domain containing protein</fullName>
    </submittedName>
</protein>
<dbReference type="EMBL" id="BDEQ01000001">
    <property type="protein sequence ID" value="GAT91848.1"/>
    <property type="molecule type" value="Genomic_DNA"/>
</dbReference>
<dbReference type="VEuPathDB" id="AmoebaDB:EHI8A_059330"/>
<dbReference type="Proteomes" id="UP000078387">
    <property type="component" value="Unassembled WGS sequence"/>
</dbReference>
<sequence>MNQKGTKKVYQIITKQCLKSIQERLFMDSDNVEQFITQESLSKFSDGQLNFIIGSIKESQKDGIFEQCFDFPEFYKPRDKFIAEVVDMLNAEIEVLSKRPSISKTIFNFKELKHNFLSQNNVPIRINKEENSILINGNEENVITLVENNVINETGRKINTKTETDESERIVNEPFEEKEDKNPKQSLVKKRQKKSNTIDPIIEEIQHHYYRRRRLTRSLKEVQIGNEEVLKTSQHSHKKRNCASSPIFQEVNIINSSSSSNEKEFETHSESKESSVQVIEEDIDILTNEKNNCLLAKDRKRKIIPIKEAQAPLKEVKCYIKQKTLQKKMKQIKKKQNESNSIIVNDGMDMEMEMVNEEAKDFGLIERIPELCNKFKIPFLFFKSQHPLYKIKEIYSFSKHAIRVYDHPDSSEYYVRFINENGNDVFLYDIHVNGKVFNFIKPNHFEKEYETANVVIPLNLQFDKNGICNISIFDDNTYIVVMKCEIRLKKDIINMVDFSSHLQELKEICLKYQVPFDEIQIKDQYEDDDINISFDVPLICPIGLNRIENPVRGRACKHITCCDLKNVISCCLYTNVWNCPICLMKSYYYDLFIDSRLKYYLSFVPESIKKVLFIGNEIQIKNCELESEEEVRLNLE</sequence>
<dbReference type="InterPro" id="IPR013083">
    <property type="entry name" value="Znf_RING/FYVE/PHD"/>
</dbReference>
<evidence type="ECO:0000256" key="1">
    <source>
        <dbReference type="ARBA" id="ARBA00022723"/>
    </source>
</evidence>
<evidence type="ECO:0000256" key="4">
    <source>
        <dbReference type="PROSITE-ProRule" id="PRU00452"/>
    </source>
</evidence>
<dbReference type="Gene3D" id="3.30.40.10">
    <property type="entry name" value="Zinc/RING finger domain, C3HC4 (zinc finger)"/>
    <property type="match status" value="1"/>
</dbReference>
<dbReference type="GO" id="GO:0016925">
    <property type="term" value="P:protein sumoylation"/>
    <property type="evidence" value="ECO:0007669"/>
    <property type="project" value="TreeGrafter"/>
</dbReference>
<evidence type="ECO:0000256" key="3">
    <source>
        <dbReference type="ARBA" id="ARBA00022833"/>
    </source>
</evidence>
<name>A0A5K1VED1_ENTHI</name>
<dbReference type="VEuPathDB" id="AmoebaDB:EHI5A_019760"/>
<evidence type="ECO:0000259" key="6">
    <source>
        <dbReference type="PROSITE" id="PS51044"/>
    </source>
</evidence>
<dbReference type="GO" id="GO:0061665">
    <property type="term" value="F:SUMO ligase activity"/>
    <property type="evidence" value="ECO:0007669"/>
    <property type="project" value="TreeGrafter"/>
</dbReference>
<reference evidence="7 8" key="1">
    <citation type="submission" date="2016-05" db="EMBL/GenBank/DDBJ databases">
        <title>First whole genome sequencing of Entamoeba histolytica HM1:IMSS-clone-6.</title>
        <authorList>
            <person name="Mukherjee Avik.K."/>
            <person name="Izumyama S."/>
            <person name="Nakada-Tsukui K."/>
            <person name="Nozaki T."/>
        </authorList>
    </citation>
    <scope>NUCLEOTIDE SEQUENCE [LARGE SCALE GENOMIC DNA]</scope>
    <source>
        <strain evidence="7 8">HM1:IMSS clone 6</strain>
    </source>
</reference>
<dbReference type="Pfam" id="PF02891">
    <property type="entry name" value="zf-MIZ"/>
    <property type="match status" value="1"/>
</dbReference>
<dbReference type="CDD" id="cd16650">
    <property type="entry name" value="SP-RING_PIAS-like"/>
    <property type="match status" value="1"/>
</dbReference>
<evidence type="ECO:0000256" key="2">
    <source>
        <dbReference type="ARBA" id="ARBA00022771"/>
    </source>
</evidence>
<dbReference type="VEuPathDB" id="AmoebaDB:KM1_110270"/>
<dbReference type="PANTHER" id="PTHR10782:SF4">
    <property type="entry name" value="TONALLI, ISOFORM E"/>
    <property type="match status" value="1"/>
</dbReference>
<organism evidence="7 8">
    <name type="scientific">Entamoeba histolytica</name>
    <dbReference type="NCBI Taxonomy" id="5759"/>
    <lineage>
        <taxon>Eukaryota</taxon>
        <taxon>Amoebozoa</taxon>
        <taxon>Evosea</taxon>
        <taxon>Archamoebae</taxon>
        <taxon>Mastigamoebida</taxon>
        <taxon>Entamoebidae</taxon>
        <taxon>Entamoeba</taxon>
    </lineage>
</organism>
<dbReference type="PANTHER" id="PTHR10782">
    <property type="entry name" value="ZINC FINGER MIZ DOMAIN-CONTAINING PROTEIN"/>
    <property type="match status" value="1"/>
</dbReference>
<dbReference type="OMA" id="GRACKHM"/>
<keyword evidence="3" id="KW-0862">Zinc</keyword>
<gene>
    <name evidence="7" type="ORF">CL6EHI_045490</name>
</gene>
<comment type="caution">
    <text evidence="7">The sequence shown here is derived from an EMBL/GenBank/DDBJ whole genome shotgun (WGS) entry which is preliminary data.</text>
</comment>
<dbReference type="AlphaFoldDB" id="A0A5K1VED1"/>
<feature type="compositionally biased region" description="Basic and acidic residues" evidence="5">
    <location>
        <begin position="161"/>
        <end position="171"/>
    </location>
</feature>
<dbReference type="GO" id="GO:0008270">
    <property type="term" value="F:zinc ion binding"/>
    <property type="evidence" value="ECO:0007669"/>
    <property type="project" value="UniProtKB-KW"/>
</dbReference>
<feature type="region of interest" description="Disordered" evidence="5">
    <location>
        <begin position="161"/>
        <end position="193"/>
    </location>
</feature>
<dbReference type="PROSITE" id="PS51044">
    <property type="entry name" value="ZF_SP_RING"/>
    <property type="match status" value="1"/>
</dbReference>
<dbReference type="VEuPathDB" id="AmoebaDB:EHI_045490"/>
<accession>A0A5K1VED1</accession>
<proteinExistence type="predicted"/>
<keyword evidence="1" id="KW-0479">Metal-binding</keyword>
<keyword evidence="2 4" id="KW-0863">Zinc-finger</keyword>
<evidence type="ECO:0000313" key="8">
    <source>
        <dbReference type="Proteomes" id="UP000078387"/>
    </source>
</evidence>
<dbReference type="VEuPathDB" id="AmoebaDB:EHI7A_009190"/>
<dbReference type="InterPro" id="IPR004181">
    <property type="entry name" value="Znf_MIZ"/>
</dbReference>
<evidence type="ECO:0000256" key="5">
    <source>
        <dbReference type="SAM" id="MobiDB-lite"/>
    </source>
</evidence>